<sequence length="259" mass="29854">MHSPGDESPGAFSFRKHTARLCRSCRRLRSFDVVFKDQKIAAFGGSYRELISDFKSCVELWKTNSRSCQSATYRRCKWLFLHSFDLSPVTVELAVNNVGVSGCAPCKTWPARMWLFFDQAFLRERETSLSTFFWVPPQRLFHIDKPVDKSVIKLWKDSAEGRNYWPRAITVLTVRSCKMPCPAHPPLQGQAKNFLFRPQSLVWRGFARLHLPPKTVEGTVDNMRAHGYRPRWLWCWCGWSFFVQLVGVARECAGGHAAC</sequence>
<dbReference type="EMBL" id="SOCQ01000005">
    <property type="protein sequence ID" value="TDV48477.1"/>
    <property type="molecule type" value="Genomic_DNA"/>
</dbReference>
<accession>A0A4R7VH69</accession>
<protein>
    <submittedName>
        <fullName evidence="1">Uncharacterized protein</fullName>
    </submittedName>
</protein>
<proteinExistence type="predicted"/>
<name>A0A4R7VH69_9PSED</name>
<organism evidence="1 2">
    <name type="scientific">Pseudomonas helmanticensis</name>
    <dbReference type="NCBI Taxonomy" id="1471381"/>
    <lineage>
        <taxon>Bacteria</taxon>
        <taxon>Pseudomonadati</taxon>
        <taxon>Pseudomonadota</taxon>
        <taxon>Gammaproteobacteria</taxon>
        <taxon>Pseudomonadales</taxon>
        <taxon>Pseudomonadaceae</taxon>
        <taxon>Pseudomonas</taxon>
    </lineage>
</organism>
<evidence type="ECO:0000313" key="1">
    <source>
        <dbReference type="EMBL" id="TDV48477.1"/>
    </source>
</evidence>
<comment type="caution">
    <text evidence="1">The sequence shown here is derived from an EMBL/GenBank/DDBJ whole genome shotgun (WGS) entry which is preliminary data.</text>
</comment>
<evidence type="ECO:0000313" key="2">
    <source>
        <dbReference type="Proteomes" id="UP000295804"/>
    </source>
</evidence>
<dbReference type="AlphaFoldDB" id="A0A4R7VH69"/>
<dbReference type="Proteomes" id="UP000295804">
    <property type="component" value="Unassembled WGS sequence"/>
</dbReference>
<reference evidence="1 2" key="1">
    <citation type="submission" date="2019-03" db="EMBL/GenBank/DDBJ databases">
        <title>Genomic analyses of the natural microbiome of Caenorhabditis elegans.</title>
        <authorList>
            <person name="Samuel B."/>
        </authorList>
    </citation>
    <scope>NUCLEOTIDE SEQUENCE [LARGE SCALE GENOMIC DNA]</scope>
    <source>
        <strain evidence="1 2">BIGb0525</strain>
    </source>
</reference>
<gene>
    <name evidence="1" type="ORF">EDF87_105129</name>
</gene>